<protein>
    <recommendedName>
        <fullName evidence="5">Peptidase M10 metallopeptidase domain-containing protein</fullName>
    </recommendedName>
</protein>
<dbReference type="AlphaFoldDB" id="A0AAV5B048"/>
<evidence type="ECO:0008006" key="5">
    <source>
        <dbReference type="Google" id="ProtNLM"/>
    </source>
</evidence>
<evidence type="ECO:0000313" key="2">
    <source>
        <dbReference type="EMBL" id="GJM53332.1"/>
    </source>
</evidence>
<dbReference type="InterPro" id="IPR024079">
    <property type="entry name" value="MetalloPept_cat_dom_sf"/>
</dbReference>
<dbReference type="RefSeq" id="WP_264847091.1">
    <property type="nucleotide sequence ID" value="NZ_BPMA01000040.1"/>
</dbReference>
<dbReference type="Proteomes" id="UP001208692">
    <property type="component" value="Unassembled WGS sequence"/>
</dbReference>
<evidence type="ECO:0000313" key="1">
    <source>
        <dbReference type="EMBL" id="GJM51250.1"/>
    </source>
</evidence>
<reference evidence="1 4" key="1">
    <citation type="submission" date="2021-11" db="EMBL/GenBank/DDBJ databases">
        <title>Draft genome sequence of Capnocytophaga sp. strain KC07075 isolated from cat oral cavity.</title>
        <authorList>
            <person name="Suzuki M."/>
            <person name="Imaoka K."/>
            <person name="Kimura M."/>
            <person name="Morikawa S."/>
            <person name="Maeda K."/>
        </authorList>
    </citation>
    <scope>NUCLEOTIDE SEQUENCE</scope>
    <source>
        <strain evidence="1">KC07075</strain>
        <strain evidence="2 4">KC07079</strain>
    </source>
</reference>
<dbReference type="GO" id="GO:0008237">
    <property type="term" value="F:metallopeptidase activity"/>
    <property type="evidence" value="ECO:0007669"/>
    <property type="project" value="InterPro"/>
</dbReference>
<dbReference type="EMBL" id="BQKB01000036">
    <property type="protein sequence ID" value="GJM53332.1"/>
    <property type="molecule type" value="Genomic_DNA"/>
</dbReference>
<name>A0AAV5B048_9FLAO</name>
<keyword evidence="4" id="KW-1185">Reference proteome</keyword>
<gene>
    <name evidence="1" type="ORF">RCZ15_22230</name>
    <name evidence="2" type="ORF">RCZ16_16490</name>
</gene>
<dbReference type="Gene3D" id="3.40.390.10">
    <property type="entry name" value="Collagenase (Catalytic Domain)"/>
    <property type="match status" value="1"/>
</dbReference>
<comment type="caution">
    <text evidence="1">The sequence shown here is derived from an EMBL/GenBank/DDBJ whole genome shotgun (WGS) entry which is preliminary data.</text>
</comment>
<dbReference type="EMBL" id="BQKA01000046">
    <property type="protein sequence ID" value="GJM51250.1"/>
    <property type="molecule type" value="Genomic_DNA"/>
</dbReference>
<sequence>MENPFSLRGKDYYCSFLNVFPNKKIKLSLVRENLINPPLDNSDIVIYFDYEENYFEFSSSEFNFTEIPSEGDSGYKEIELTCISPLTKNTEIKIKIREKDDPKREDDPEVGKLMVMKNDIQYKLNVRFVEVEFKGSLFKKHNIKIRENEEDKEYHIKTSLSFSNGKIKYKNNSPNVLDKEKKVITETTIENWKDYVKDNKQLFKNLLQQSFIIYNPNENYRKITIDFGENREYGTTDFENKGVNKINSTIVSIEKNFINIKYDDKEIMNFLSGLIDSYKETYKEEEKGVIVFLLPINIKPIKVGENKYLNNATNISIFWEENRKEQKVIIYDAFSDSLFKEGKYIMLVNNHIDFIKSTLIHEIAHTLGLFHPFQKREIDPITNRILDPIFIFEEYKTDNIMDYPSETNRIKKQESFFKWQWKIMQNDDIDLIPEKL</sequence>
<evidence type="ECO:0000313" key="4">
    <source>
        <dbReference type="Proteomes" id="UP001208692"/>
    </source>
</evidence>
<dbReference type="SUPFAM" id="SSF55486">
    <property type="entry name" value="Metalloproteases ('zincins'), catalytic domain"/>
    <property type="match status" value="2"/>
</dbReference>
<evidence type="ECO:0000313" key="3">
    <source>
        <dbReference type="Proteomes" id="UP001207736"/>
    </source>
</evidence>
<organism evidence="1 3">
    <name type="scientific">Capnocytophaga catalasegens</name>
    <dbReference type="NCBI Taxonomy" id="1004260"/>
    <lineage>
        <taxon>Bacteria</taxon>
        <taxon>Pseudomonadati</taxon>
        <taxon>Bacteroidota</taxon>
        <taxon>Flavobacteriia</taxon>
        <taxon>Flavobacteriales</taxon>
        <taxon>Flavobacteriaceae</taxon>
        <taxon>Capnocytophaga</taxon>
    </lineage>
</organism>
<proteinExistence type="predicted"/>
<dbReference type="Proteomes" id="UP001207736">
    <property type="component" value="Unassembled WGS sequence"/>
</dbReference>
<accession>A0AAV5B048</accession>